<proteinExistence type="inferred from homology"/>
<evidence type="ECO:0000313" key="10">
    <source>
        <dbReference type="EMBL" id="MEB6855941.1"/>
    </source>
</evidence>
<comment type="subcellular location">
    <subcellularLocation>
        <location evidence="7">Secreted</location>
    </subcellularLocation>
    <subcellularLocation>
        <location evidence="7">Bacterial flagellum</location>
    </subcellularLocation>
</comment>
<dbReference type="InterPro" id="IPR010809">
    <property type="entry name" value="FliD_C"/>
</dbReference>
<evidence type="ECO:0000256" key="1">
    <source>
        <dbReference type="ARBA" id="ARBA00009764"/>
    </source>
</evidence>
<dbReference type="Proteomes" id="UP001332939">
    <property type="component" value="Unassembled WGS sequence"/>
</dbReference>
<evidence type="ECO:0000256" key="5">
    <source>
        <dbReference type="ARBA" id="ARBA00023143"/>
    </source>
</evidence>
<dbReference type="PANTHER" id="PTHR30288:SF0">
    <property type="entry name" value="FLAGELLAR HOOK-ASSOCIATED PROTEIN 2"/>
    <property type="match status" value="1"/>
</dbReference>
<comment type="function">
    <text evidence="6">Required for the morphogenesis and for the elongation of the flagellar filament by facilitating polymerization of the flagellin monomers at the tip of growing filament. Forms a capping structure, which prevents flagellin subunits (transported through the central channel of the flagellum) from leaking out without polymerization at the distal end.</text>
</comment>
<dbReference type="InterPro" id="IPR003481">
    <property type="entry name" value="FliD_N"/>
</dbReference>
<dbReference type="Pfam" id="PF07195">
    <property type="entry name" value="FliD_C"/>
    <property type="match status" value="1"/>
</dbReference>
<comment type="caution">
    <text evidence="10">The sequence shown here is derived from an EMBL/GenBank/DDBJ whole genome shotgun (WGS) entry which is preliminary data.</text>
</comment>
<evidence type="ECO:0000256" key="2">
    <source>
        <dbReference type="ARBA" id="ARBA00011255"/>
    </source>
</evidence>
<keyword evidence="10" id="KW-0966">Cell projection</keyword>
<keyword evidence="7" id="KW-0964">Secreted</keyword>
<comment type="function">
    <text evidence="7">Required for morphogenesis and for the elongation of the flagellar filament by facilitating polymerization of the flagellin monomers at the tip of growing filament. Forms a capping structure, which prevents flagellin subunits (transported through the central channel of the flagellum) from leaking out without polymerization at the distal end.</text>
</comment>
<keyword evidence="10" id="KW-0282">Flagellum</keyword>
<evidence type="ECO:0000313" key="11">
    <source>
        <dbReference type="Proteomes" id="UP001332939"/>
    </source>
</evidence>
<protein>
    <recommendedName>
        <fullName evidence="3 7">Flagellar hook-associated protein 2</fullName>
        <shortName evidence="7">HAP2</shortName>
    </recommendedName>
    <alternativeName>
        <fullName evidence="7">Flagellar cap protein</fullName>
    </alternativeName>
</protein>
<feature type="domain" description="Flagellar hook-associated protein 2 N-terminal" evidence="8">
    <location>
        <begin position="11"/>
        <end position="106"/>
    </location>
</feature>
<dbReference type="PANTHER" id="PTHR30288">
    <property type="entry name" value="FLAGELLAR CAP/ASSEMBLY PROTEIN FLID"/>
    <property type="match status" value="1"/>
</dbReference>
<gene>
    <name evidence="10" type="primary">fliD</name>
    <name evidence="10" type="ORF">NA736_02710</name>
</gene>
<dbReference type="EMBL" id="JAMZOO010000001">
    <property type="protein sequence ID" value="MEB6855941.1"/>
    <property type="molecule type" value="Genomic_DNA"/>
</dbReference>
<comment type="subunit">
    <text evidence="2 7">Homopentamer.</text>
</comment>
<keyword evidence="10" id="KW-0969">Cilium</keyword>
<organism evidence="10 11">
    <name type="scientific">Proteus cibi</name>
    <dbReference type="NCBI Taxonomy" id="2050966"/>
    <lineage>
        <taxon>Bacteria</taxon>
        <taxon>Pseudomonadati</taxon>
        <taxon>Pseudomonadota</taxon>
        <taxon>Gammaproteobacteria</taxon>
        <taxon>Enterobacterales</taxon>
        <taxon>Morganellaceae</taxon>
        <taxon>Proteus</taxon>
    </lineage>
</organism>
<keyword evidence="4 7" id="KW-0175">Coiled coil</keyword>
<evidence type="ECO:0000259" key="8">
    <source>
        <dbReference type="Pfam" id="PF02465"/>
    </source>
</evidence>
<dbReference type="RefSeq" id="WP_023581845.1">
    <property type="nucleotide sequence ID" value="NZ_JAMZOO010000001.1"/>
</dbReference>
<name>A0ABU6EBX3_9GAMM</name>
<comment type="similarity">
    <text evidence="1 7">Belongs to the FliD family.</text>
</comment>
<evidence type="ECO:0000259" key="9">
    <source>
        <dbReference type="Pfam" id="PF07195"/>
    </source>
</evidence>
<feature type="domain" description="Flagellar hook-associated protein 2 C-terminal" evidence="9">
    <location>
        <begin position="230"/>
        <end position="465"/>
    </location>
</feature>
<feature type="coiled-coil region" evidence="7">
    <location>
        <begin position="429"/>
        <end position="467"/>
    </location>
</feature>
<dbReference type="NCBIfam" id="NF005955">
    <property type="entry name" value="PRK08032.1"/>
    <property type="match status" value="1"/>
</dbReference>
<reference evidence="10 11" key="1">
    <citation type="submission" date="2022-05" db="EMBL/GenBank/DDBJ databases">
        <title>Whole genome sequences of Escherichia coli of fish isolates collected from Assam, India.</title>
        <authorList>
            <person name="Sudha S."/>
            <person name="Muneeb K.H."/>
            <person name="Rakshit O."/>
            <person name="Mendem S.K."/>
            <person name="Raisen C."/>
            <person name="Holmes M.A."/>
            <person name="Shome B.R."/>
            <person name="Sivaraman G.K."/>
        </authorList>
    </citation>
    <scope>NUCLEOTIDE SEQUENCE [LARGE SCALE GENOMIC DNA]</scope>
    <source>
        <strain evidence="10 11">278</strain>
    </source>
</reference>
<keyword evidence="11" id="KW-1185">Reference proteome</keyword>
<evidence type="ECO:0000256" key="4">
    <source>
        <dbReference type="ARBA" id="ARBA00023054"/>
    </source>
</evidence>
<evidence type="ECO:0000256" key="3">
    <source>
        <dbReference type="ARBA" id="ARBA00016246"/>
    </source>
</evidence>
<evidence type="ECO:0000256" key="7">
    <source>
        <dbReference type="RuleBase" id="RU362066"/>
    </source>
</evidence>
<dbReference type="Pfam" id="PF02465">
    <property type="entry name" value="FliD_N"/>
    <property type="match status" value="1"/>
</dbReference>
<sequence length="476" mass="52767">MAGIASLGVGSGMPLSQTLAQLEAAENKRLEPLDKQMKSYEAQITAYGKIRSQLDKLQKASEDLKKFDKIVATKVDDEFDAFKVTTDGKASIGNYTVSVKELAHAQTLKSTKVSDVKETLGETLGEGNKRTLVITQEGEEKPLRIELEDKQTSIIELRDAINKKEGNVSATIVKAKDGENYLVLTSRKEGTESEMKITVEGDDKLNQFLSNSPATDEASHTSGMREIVKANNAQLTINGIDIERQTNEIKDAPEGITLNLKKTTFDNKDKADKPEIVTVARDIEPMKKAIKAWTDAYNELNSTYKSLTKYTQVEKGEAASKDNGVLLGDTTSRMIMSELKSFITRSQETSDLDTLNKMGIKFKVDGSLEIDDKKLDEALKEKPANVKEFFMGDGKETGFGTQTYNYLKKTLQSNDGTLDIATDGVKKRKKTLDSQIKNTERNIAATMERYKNQFQQLDKMVNSMTNSSASIGRLLM</sequence>
<keyword evidence="5 7" id="KW-0975">Bacterial flagellum</keyword>
<dbReference type="InterPro" id="IPR040026">
    <property type="entry name" value="FliD"/>
</dbReference>
<accession>A0ABU6EBX3</accession>
<evidence type="ECO:0000256" key="6">
    <source>
        <dbReference type="ARBA" id="ARBA00025175"/>
    </source>
</evidence>